<comment type="caution">
    <text evidence="2">The sequence shown here is derived from an EMBL/GenBank/DDBJ whole genome shotgun (WGS) entry which is preliminary data.</text>
</comment>
<reference evidence="2" key="1">
    <citation type="journal article" date="2022" name="bioRxiv">
        <title>Sequencing and chromosome-scale assembly of the giantPleurodeles waltlgenome.</title>
        <authorList>
            <person name="Brown T."/>
            <person name="Elewa A."/>
            <person name="Iarovenko S."/>
            <person name="Subramanian E."/>
            <person name="Araus A.J."/>
            <person name="Petzold A."/>
            <person name="Susuki M."/>
            <person name="Suzuki K.-i.T."/>
            <person name="Hayashi T."/>
            <person name="Toyoda A."/>
            <person name="Oliveira C."/>
            <person name="Osipova E."/>
            <person name="Leigh N.D."/>
            <person name="Simon A."/>
            <person name="Yun M.H."/>
        </authorList>
    </citation>
    <scope>NUCLEOTIDE SEQUENCE</scope>
    <source>
        <strain evidence="2">20211129_DDA</strain>
        <tissue evidence="2">Liver</tissue>
    </source>
</reference>
<gene>
    <name evidence="2" type="ORF">NDU88_003247</name>
</gene>
<sequence>MLHTASPVTSNSLIGRCEDAHFPQDPEQLLCAHREEYRKDSIKLKTSHTKIQATLRHMSQRLNCMSARVSDVKQRISDLEGQTKGSDDQLEGHEHVMIDLLGKVENLEKRMCRNDLKVLGDDPYSFIAQPILASSF</sequence>
<proteinExistence type="predicted"/>
<accession>A0AAV7KXX9</accession>
<dbReference type="AlphaFoldDB" id="A0AAV7KXX9"/>
<evidence type="ECO:0000256" key="1">
    <source>
        <dbReference type="SAM" id="Coils"/>
    </source>
</evidence>
<evidence type="ECO:0000313" key="2">
    <source>
        <dbReference type="EMBL" id="KAJ1083087.1"/>
    </source>
</evidence>
<name>A0AAV7KXX9_PLEWA</name>
<dbReference type="Proteomes" id="UP001066276">
    <property type="component" value="Chromosome 12"/>
</dbReference>
<dbReference type="EMBL" id="JANPWB010000016">
    <property type="protein sequence ID" value="KAJ1083087.1"/>
    <property type="molecule type" value="Genomic_DNA"/>
</dbReference>
<evidence type="ECO:0000313" key="3">
    <source>
        <dbReference type="Proteomes" id="UP001066276"/>
    </source>
</evidence>
<organism evidence="2 3">
    <name type="scientific">Pleurodeles waltl</name>
    <name type="common">Iberian ribbed newt</name>
    <dbReference type="NCBI Taxonomy" id="8319"/>
    <lineage>
        <taxon>Eukaryota</taxon>
        <taxon>Metazoa</taxon>
        <taxon>Chordata</taxon>
        <taxon>Craniata</taxon>
        <taxon>Vertebrata</taxon>
        <taxon>Euteleostomi</taxon>
        <taxon>Amphibia</taxon>
        <taxon>Batrachia</taxon>
        <taxon>Caudata</taxon>
        <taxon>Salamandroidea</taxon>
        <taxon>Salamandridae</taxon>
        <taxon>Pleurodelinae</taxon>
        <taxon>Pleurodeles</taxon>
    </lineage>
</organism>
<feature type="coiled-coil region" evidence="1">
    <location>
        <begin position="62"/>
        <end position="110"/>
    </location>
</feature>
<protein>
    <submittedName>
        <fullName evidence="2">Uncharacterized protein</fullName>
    </submittedName>
</protein>
<keyword evidence="1" id="KW-0175">Coiled coil</keyword>
<keyword evidence="3" id="KW-1185">Reference proteome</keyword>